<dbReference type="PANTHER" id="PTHR40079:SF4">
    <property type="entry name" value="GH26 DOMAIN-CONTAINING PROTEIN-RELATED"/>
    <property type="match status" value="1"/>
</dbReference>
<evidence type="ECO:0000256" key="3">
    <source>
        <dbReference type="ARBA" id="ARBA00023295"/>
    </source>
</evidence>
<dbReference type="STRING" id="393003.SAMN05660461_2937"/>
<dbReference type="InterPro" id="IPR022790">
    <property type="entry name" value="GH26_dom"/>
</dbReference>
<proteinExistence type="inferred from homology"/>
<feature type="site" description="Plays an important role in maintaining the position of the catalytic nucleophile" evidence="7">
    <location>
        <position position="184"/>
    </location>
</feature>
<keyword evidence="11" id="KW-1185">Reference proteome</keyword>
<dbReference type="Proteomes" id="UP000190166">
    <property type="component" value="Unassembled WGS sequence"/>
</dbReference>
<evidence type="ECO:0000256" key="8">
    <source>
        <dbReference type="PROSITE-ProRule" id="PRU01100"/>
    </source>
</evidence>
<dbReference type="InterPro" id="IPR017853">
    <property type="entry name" value="GH"/>
</dbReference>
<dbReference type="RefSeq" id="WP_200817285.1">
    <property type="nucleotide sequence ID" value="NZ_FUZZ01000002.1"/>
</dbReference>
<keyword evidence="4" id="KW-0119">Carbohydrate metabolism</keyword>
<dbReference type="GO" id="GO:0006080">
    <property type="term" value="P:substituted mannan metabolic process"/>
    <property type="evidence" value="ECO:0007669"/>
    <property type="project" value="UniProtKB-UniRule"/>
</dbReference>
<reference evidence="10 11" key="1">
    <citation type="submission" date="2017-02" db="EMBL/GenBank/DDBJ databases">
        <authorList>
            <person name="Peterson S.W."/>
        </authorList>
    </citation>
    <scope>NUCLEOTIDE SEQUENCE [LARGE SCALE GENOMIC DNA]</scope>
    <source>
        <strain evidence="10 11">DSM 18108</strain>
    </source>
</reference>
<evidence type="ECO:0000256" key="1">
    <source>
        <dbReference type="ARBA" id="ARBA00007754"/>
    </source>
</evidence>
<feature type="active site" description="Proton donor" evidence="5 8">
    <location>
        <position position="185"/>
    </location>
</feature>
<feature type="domain" description="GH26" evidence="9">
    <location>
        <begin position="30"/>
        <end position="355"/>
    </location>
</feature>
<keyword evidence="3 4" id="KW-0326">Glycosidase</keyword>
<comment type="catalytic activity">
    <reaction evidence="4">
        <text>Random hydrolysis of (1-&gt;4)-beta-D-mannosidic linkages in mannans, galactomannans and glucomannans.</text>
        <dbReference type="EC" id="3.2.1.78"/>
    </reaction>
</comment>
<accession>A0A1T5NWI4</accession>
<evidence type="ECO:0000256" key="2">
    <source>
        <dbReference type="ARBA" id="ARBA00022801"/>
    </source>
</evidence>
<feature type="binding site" evidence="6">
    <location>
        <position position="190"/>
    </location>
    <ligand>
        <name>substrate</name>
    </ligand>
</feature>
<comment type="subcellular location">
    <subcellularLocation>
        <location evidence="4">Secreted</location>
    </subcellularLocation>
</comment>
<feature type="binding site" evidence="6">
    <location>
        <position position="123"/>
    </location>
    <ligand>
        <name>substrate</name>
    </ligand>
</feature>
<dbReference type="Gene3D" id="3.20.20.80">
    <property type="entry name" value="Glycosidases"/>
    <property type="match status" value="1"/>
</dbReference>
<dbReference type="InterPro" id="IPR016714">
    <property type="entry name" value="MANB/E"/>
</dbReference>
<evidence type="ECO:0000313" key="11">
    <source>
        <dbReference type="Proteomes" id="UP000190166"/>
    </source>
</evidence>
<evidence type="ECO:0000256" key="4">
    <source>
        <dbReference type="PIRNR" id="PIRNR018168"/>
    </source>
</evidence>
<dbReference type="SUPFAM" id="SSF51445">
    <property type="entry name" value="(Trans)glycosidases"/>
    <property type="match status" value="1"/>
</dbReference>
<comment type="similarity">
    <text evidence="1 4 8">Belongs to the glycosyl hydrolase 26 family.</text>
</comment>
<dbReference type="AlphaFoldDB" id="A0A1T5NWI4"/>
<dbReference type="EC" id="3.2.1.78" evidence="4"/>
<keyword evidence="4" id="KW-0732">Signal</keyword>
<protein>
    <recommendedName>
        <fullName evidence="4">Mannan endo-1,4-beta-mannosidase</fullName>
        <ecNumber evidence="4">3.2.1.78</ecNumber>
    </recommendedName>
</protein>
<keyword evidence="4" id="KW-0964">Secreted</keyword>
<evidence type="ECO:0000259" key="9">
    <source>
        <dbReference type="PROSITE" id="PS51764"/>
    </source>
</evidence>
<keyword evidence="2 4" id="KW-0378">Hydrolase</keyword>
<evidence type="ECO:0000256" key="6">
    <source>
        <dbReference type="PIRSR" id="PIRSR018168-2"/>
    </source>
</evidence>
<dbReference type="GO" id="GO:0005576">
    <property type="term" value="C:extracellular region"/>
    <property type="evidence" value="ECO:0007669"/>
    <property type="project" value="UniProtKB-SubCell"/>
</dbReference>
<evidence type="ECO:0000256" key="5">
    <source>
        <dbReference type="PIRSR" id="PIRSR018168-1"/>
    </source>
</evidence>
<feature type="active site" description="Nucleophile" evidence="5 8">
    <location>
        <position position="290"/>
    </location>
</feature>
<dbReference type="PIRSF" id="PIRSF018168">
    <property type="entry name" value="Mannan-1_4-beta-mannosidase"/>
    <property type="match status" value="1"/>
</dbReference>
<gene>
    <name evidence="10" type="ORF">SAMN05660461_2937</name>
</gene>
<feature type="signal peptide" evidence="4">
    <location>
        <begin position="1"/>
        <end position="19"/>
    </location>
</feature>
<evidence type="ECO:0000256" key="7">
    <source>
        <dbReference type="PIRSR" id="PIRSR018168-3"/>
    </source>
</evidence>
<dbReference type="GO" id="GO:0016985">
    <property type="term" value="F:mannan endo-1,4-beta-mannosidase activity"/>
    <property type="evidence" value="ECO:0007669"/>
    <property type="project" value="UniProtKB-UniRule"/>
</dbReference>
<dbReference type="Pfam" id="PF02156">
    <property type="entry name" value="Glyco_hydro_26"/>
    <property type="match status" value="1"/>
</dbReference>
<dbReference type="PANTHER" id="PTHR40079">
    <property type="entry name" value="MANNAN ENDO-1,4-BETA-MANNOSIDASE E-RELATED"/>
    <property type="match status" value="1"/>
</dbReference>
<sequence length="365" mass="41418">MKLLTIITAVLLGAIPTLAQQQPIDKKATPETRQLLHNMAALLDKGVILGHQDDLAYGMQWAYKPGESDVKRLTGQYPGVFGWELGRLEKDSTHNLDGVPFDSIVVYMKWVYENGGINTFSWHFNDPVTKATAWSTNPNTVKSIIPGGAHHGAYKAYLDKLAVYLHKIKNDKGEGIPLLFRPFHEHTGNWFWWGKSSCTPEEFKAIWQFTVTYLRDVKQLHNLLYAYSAADFATEKEYLERYPGDAYVDVLGFDAYCNKDVAHFVKDLNNRLSILQQVAATHHKVPALTEVGNINTPQSEWWTKTFGPVLEKYKMSYALFWRNGPKEGAFIPYEGRVSAADFIKFATQPPVILLNQLQTTAVYKK</sequence>
<dbReference type="InterPro" id="IPR000805">
    <property type="entry name" value="Glyco_hydro_26"/>
</dbReference>
<dbReference type="PRINTS" id="PR00739">
    <property type="entry name" value="GLHYDRLASE26"/>
</dbReference>
<evidence type="ECO:0000313" key="10">
    <source>
        <dbReference type="EMBL" id="SKD04815.1"/>
    </source>
</evidence>
<feature type="binding site" evidence="6">
    <location>
        <position position="256"/>
    </location>
    <ligand>
        <name>substrate</name>
    </ligand>
</feature>
<dbReference type="PROSITE" id="PS51764">
    <property type="entry name" value="GH26"/>
    <property type="match status" value="1"/>
</dbReference>
<name>A0A1T5NWI4_9BACT</name>
<dbReference type="EMBL" id="FUZZ01000002">
    <property type="protein sequence ID" value="SKD04815.1"/>
    <property type="molecule type" value="Genomic_DNA"/>
</dbReference>
<organism evidence="10 11">
    <name type="scientific">Chitinophaga ginsengisegetis</name>
    <dbReference type="NCBI Taxonomy" id="393003"/>
    <lineage>
        <taxon>Bacteria</taxon>
        <taxon>Pseudomonadati</taxon>
        <taxon>Bacteroidota</taxon>
        <taxon>Chitinophagia</taxon>
        <taxon>Chitinophagales</taxon>
        <taxon>Chitinophagaceae</taxon>
        <taxon>Chitinophaga</taxon>
    </lineage>
</organism>
<feature type="chain" id="PRO_5011836061" description="Mannan endo-1,4-beta-mannosidase" evidence="4">
    <location>
        <begin position="20"/>
        <end position="365"/>
    </location>
</feature>